<comment type="caution">
    <text evidence="1">The sequence shown here is derived from an EMBL/GenBank/DDBJ whole genome shotgun (WGS) entry which is preliminary data.</text>
</comment>
<proteinExistence type="predicted"/>
<organism evidence="1 2">
    <name type="scientific">Streptomyces crystallinus</name>
    <dbReference type="NCBI Taxonomy" id="68191"/>
    <lineage>
        <taxon>Bacteria</taxon>
        <taxon>Bacillati</taxon>
        <taxon>Actinomycetota</taxon>
        <taxon>Actinomycetes</taxon>
        <taxon>Kitasatosporales</taxon>
        <taxon>Streptomycetaceae</taxon>
        <taxon>Streptomyces</taxon>
    </lineage>
</organism>
<evidence type="ECO:0000313" key="2">
    <source>
        <dbReference type="Proteomes" id="UP001500668"/>
    </source>
</evidence>
<keyword evidence="2" id="KW-1185">Reference proteome</keyword>
<dbReference type="Proteomes" id="UP001500668">
    <property type="component" value="Unassembled WGS sequence"/>
</dbReference>
<sequence length="120" mass="13749">MDELFRSDRYYKVWQYTVSHRRLLLRSSRDNPPSTRIDVHFGGVTLMSLQPYYDGLTIRRGTASESTEIASRHGIEVNPRQLHVLGEGLTSYVVSGPVQWYEDDGGFDSPSWFGHMRGTP</sequence>
<gene>
    <name evidence="1" type="ORF">GCM10010394_02090</name>
</gene>
<reference evidence="1 2" key="1">
    <citation type="journal article" date="2019" name="Int. J. Syst. Evol. Microbiol.">
        <title>The Global Catalogue of Microorganisms (GCM) 10K type strain sequencing project: providing services to taxonomists for standard genome sequencing and annotation.</title>
        <authorList>
            <consortium name="The Broad Institute Genomics Platform"/>
            <consortium name="The Broad Institute Genome Sequencing Center for Infectious Disease"/>
            <person name="Wu L."/>
            <person name="Ma J."/>
        </authorList>
    </citation>
    <scope>NUCLEOTIDE SEQUENCE [LARGE SCALE GENOMIC DNA]</scope>
    <source>
        <strain evidence="1 2">JCM 5067</strain>
    </source>
</reference>
<name>A0ABN1EXN6_9ACTN</name>
<protein>
    <submittedName>
        <fullName evidence="1">Uncharacterized protein</fullName>
    </submittedName>
</protein>
<accession>A0ABN1EXN6</accession>
<evidence type="ECO:0000313" key="1">
    <source>
        <dbReference type="EMBL" id="GAA0577146.1"/>
    </source>
</evidence>
<dbReference type="EMBL" id="BAAACA010000001">
    <property type="protein sequence ID" value="GAA0577146.1"/>
    <property type="molecule type" value="Genomic_DNA"/>
</dbReference>